<dbReference type="EnsemblMetazoa" id="AATE003476-RA">
    <property type="protein sequence ID" value="AATE003476-PA.1"/>
    <property type="gene ID" value="AATE003476"/>
</dbReference>
<dbReference type="VEuPathDB" id="VectorBase:AATE003476"/>
<evidence type="ECO:0000256" key="1">
    <source>
        <dbReference type="SAM" id="MobiDB-lite"/>
    </source>
</evidence>
<proteinExistence type="predicted"/>
<feature type="region of interest" description="Disordered" evidence="1">
    <location>
        <begin position="1"/>
        <end position="24"/>
    </location>
</feature>
<protein>
    <submittedName>
        <fullName evidence="2">Uncharacterized protein</fullName>
    </submittedName>
</protein>
<reference evidence="2" key="1">
    <citation type="submission" date="2022-08" db="UniProtKB">
        <authorList>
            <consortium name="EnsemblMetazoa"/>
        </authorList>
    </citation>
    <scope>IDENTIFICATION</scope>
    <source>
        <strain evidence="2">EBRO</strain>
    </source>
</reference>
<evidence type="ECO:0000313" key="2">
    <source>
        <dbReference type="EnsemblMetazoa" id="AATE003476-PA.1"/>
    </source>
</evidence>
<sequence>MLGGKGELRVEQQARVHGGGGGRIVQQGQVRRRIEPVRVQVGQQVRRRVDRRPDRDVRRRDVPALLDDSFGLPEVGRKAPVLPDTLSEQFESLPSRSFSSDCSLLRIASSARCTSSNGLCGGPTTSSSLSSSSSADMLLVRWSKPAGPREELTELGLSLSPSPLRCPISDCLKAEQLKPVLVRGSRSGVLEAEHPIFRAVRINQSGRKSRCWVARYGAVATMGTPTSGKLAALGPMQSIRKVNITAPAVVRLTALLFLASENGSPRSITPLMRVAFISQWPILIPFAIRPGAKEKVVQPDASPNPPRAFVPSVSERTVRDIYFGAPCLPLASAGHSNRFRLQMRAATGATRHNHIEPHAAR</sequence>
<name>A0A182IQD1_ANOAO</name>
<organism evidence="2">
    <name type="scientific">Anopheles atroparvus</name>
    <name type="common">European mosquito</name>
    <dbReference type="NCBI Taxonomy" id="41427"/>
    <lineage>
        <taxon>Eukaryota</taxon>
        <taxon>Metazoa</taxon>
        <taxon>Ecdysozoa</taxon>
        <taxon>Arthropoda</taxon>
        <taxon>Hexapoda</taxon>
        <taxon>Insecta</taxon>
        <taxon>Pterygota</taxon>
        <taxon>Neoptera</taxon>
        <taxon>Endopterygota</taxon>
        <taxon>Diptera</taxon>
        <taxon>Nematocera</taxon>
        <taxon>Culicoidea</taxon>
        <taxon>Culicidae</taxon>
        <taxon>Anophelinae</taxon>
        <taxon>Anopheles</taxon>
    </lineage>
</organism>
<dbReference type="AlphaFoldDB" id="A0A182IQD1"/>
<accession>A0A182IQD1</accession>
<feature type="compositionally biased region" description="Basic and acidic residues" evidence="1">
    <location>
        <begin position="1"/>
        <end position="14"/>
    </location>
</feature>